<feature type="domain" description="Ribosomal protein eL8/eL30/eS12/Gadd45" evidence="1">
    <location>
        <begin position="6"/>
        <end position="80"/>
    </location>
</feature>
<comment type="caution">
    <text evidence="2">The sequence shown here is derived from an EMBL/GenBank/DDBJ whole genome shotgun (WGS) entry which is preliminary data.</text>
</comment>
<protein>
    <submittedName>
        <fullName evidence="2">Ribosomal L7Ae/L30e/S12e/Gadd45 family protein</fullName>
    </submittedName>
</protein>
<dbReference type="InterPro" id="IPR029064">
    <property type="entry name" value="Ribosomal_eL30-like_sf"/>
</dbReference>
<dbReference type="Gene3D" id="3.30.1330.30">
    <property type="match status" value="1"/>
</dbReference>
<dbReference type="SUPFAM" id="SSF55315">
    <property type="entry name" value="L30e-like"/>
    <property type="match status" value="1"/>
</dbReference>
<sequence length="83" mass="8945">MISETERERLRAGLKQSARAVNAGTAEKLFLAEDCESRIKTSLENAASLYGTQIFYVPTMKELGEMCGIDVGSSCAVVLKADA</sequence>
<dbReference type="Proteomes" id="UP000824165">
    <property type="component" value="Unassembled WGS sequence"/>
</dbReference>
<evidence type="ECO:0000313" key="2">
    <source>
        <dbReference type="EMBL" id="HIT86005.1"/>
    </source>
</evidence>
<dbReference type="PRINTS" id="PR00884">
    <property type="entry name" value="RIBOSOMALHS6"/>
</dbReference>
<gene>
    <name evidence="2" type="ORF">IAA60_08925</name>
</gene>
<name>A0A9D1H3S6_9FIRM</name>
<evidence type="ECO:0000259" key="1">
    <source>
        <dbReference type="Pfam" id="PF01248"/>
    </source>
</evidence>
<evidence type="ECO:0000313" key="3">
    <source>
        <dbReference type="Proteomes" id="UP000824165"/>
    </source>
</evidence>
<dbReference type="Pfam" id="PF01248">
    <property type="entry name" value="Ribosomal_L7Ae"/>
    <property type="match status" value="1"/>
</dbReference>
<organism evidence="2 3">
    <name type="scientific">Candidatus Ornithomonoglobus intestinigallinarum</name>
    <dbReference type="NCBI Taxonomy" id="2840894"/>
    <lineage>
        <taxon>Bacteria</taxon>
        <taxon>Bacillati</taxon>
        <taxon>Bacillota</taxon>
        <taxon>Clostridia</taxon>
        <taxon>Candidatus Ornithomonoglobus</taxon>
    </lineage>
</organism>
<dbReference type="InterPro" id="IPR004038">
    <property type="entry name" value="Ribosomal_eL8/eL30/eS12/Gad45"/>
</dbReference>
<dbReference type="EMBL" id="DVLU01000097">
    <property type="protein sequence ID" value="HIT86005.1"/>
    <property type="molecule type" value="Genomic_DNA"/>
</dbReference>
<accession>A0A9D1H3S6</accession>
<reference evidence="2" key="1">
    <citation type="submission" date="2020-10" db="EMBL/GenBank/DDBJ databases">
        <authorList>
            <person name="Gilroy R."/>
        </authorList>
    </citation>
    <scope>NUCLEOTIDE SEQUENCE</scope>
    <source>
        <strain evidence="2">CHK181-108</strain>
    </source>
</reference>
<dbReference type="AlphaFoldDB" id="A0A9D1H3S6"/>
<reference evidence="2" key="2">
    <citation type="journal article" date="2021" name="PeerJ">
        <title>Extensive microbial diversity within the chicken gut microbiome revealed by metagenomics and culture.</title>
        <authorList>
            <person name="Gilroy R."/>
            <person name="Ravi A."/>
            <person name="Getino M."/>
            <person name="Pursley I."/>
            <person name="Horton D.L."/>
            <person name="Alikhan N.F."/>
            <person name="Baker D."/>
            <person name="Gharbi K."/>
            <person name="Hall N."/>
            <person name="Watson M."/>
            <person name="Adriaenssens E.M."/>
            <person name="Foster-Nyarko E."/>
            <person name="Jarju S."/>
            <person name="Secka A."/>
            <person name="Antonio M."/>
            <person name="Oren A."/>
            <person name="Chaudhuri R.R."/>
            <person name="La Ragione R."/>
            <person name="Hildebrand F."/>
            <person name="Pallen M.J."/>
        </authorList>
    </citation>
    <scope>NUCLEOTIDE SEQUENCE</scope>
    <source>
        <strain evidence="2">CHK181-108</strain>
    </source>
</reference>
<proteinExistence type="predicted"/>